<gene>
    <name evidence="1" type="ORF">D5086_016159</name>
</gene>
<organism evidence="1 2">
    <name type="scientific">Populus alba</name>
    <name type="common">White poplar</name>
    <dbReference type="NCBI Taxonomy" id="43335"/>
    <lineage>
        <taxon>Eukaryota</taxon>
        <taxon>Viridiplantae</taxon>
        <taxon>Streptophyta</taxon>
        <taxon>Embryophyta</taxon>
        <taxon>Tracheophyta</taxon>
        <taxon>Spermatophyta</taxon>
        <taxon>Magnoliopsida</taxon>
        <taxon>eudicotyledons</taxon>
        <taxon>Gunneridae</taxon>
        <taxon>Pentapetalae</taxon>
        <taxon>rosids</taxon>
        <taxon>fabids</taxon>
        <taxon>Malpighiales</taxon>
        <taxon>Salicaceae</taxon>
        <taxon>Saliceae</taxon>
        <taxon>Populus</taxon>
    </lineage>
</organism>
<comment type="caution">
    <text evidence="1">The sequence shown here is derived from an EMBL/GenBank/DDBJ whole genome shotgun (WGS) entry which is preliminary data.</text>
</comment>
<keyword evidence="2" id="KW-1185">Reference proteome</keyword>
<name>A0ACC4BUL6_POPAL</name>
<dbReference type="EMBL" id="RCHU02000008">
    <property type="protein sequence ID" value="KAL3581827.1"/>
    <property type="molecule type" value="Genomic_DNA"/>
</dbReference>
<evidence type="ECO:0000313" key="1">
    <source>
        <dbReference type="EMBL" id="KAL3581827.1"/>
    </source>
</evidence>
<evidence type="ECO:0000313" key="2">
    <source>
        <dbReference type="Proteomes" id="UP000309997"/>
    </source>
</evidence>
<proteinExistence type="predicted"/>
<dbReference type="Proteomes" id="UP000309997">
    <property type="component" value="Unassembled WGS sequence"/>
</dbReference>
<reference evidence="1 2" key="1">
    <citation type="journal article" date="2024" name="Plant Biotechnol. J.">
        <title>Genome and CRISPR/Cas9 system of a widespread forest tree (Populus alba) in the world.</title>
        <authorList>
            <person name="Liu Y.J."/>
            <person name="Jiang P.F."/>
            <person name="Han X.M."/>
            <person name="Li X.Y."/>
            <person name="Wang H.M."/>
            <person name="Wang Y.J."/>
            <person name="Wang X.X."/>
            <person name="Zeng Q.Y."/>
        </authorList>
    </citation>
    <scope>NUCLEOTIDE SEQUENCE [LARGE SCALE GENOMIC DNA]</scope>
    <source>
        <strain evidence="2">cv. PAL-ZL1</strain>
    </source>
</reference>
<protein>
    <submittedName>
        <fullName evidence="1">Uncharacterized protein</fullName>
    </submittedName>
</protein>
<sequence>MFTSTINDSDMEQLRGFKKAGGTVSKMTQRHAFFGWDPMTPRAVGRLEVAANGGAFANCTGIVYLPQRVKFSKFLTATPQQA</sequence>
<accession>A0ACC4BUL6</accession>